<dbReference type="GO" id="GO:0008081">
    <property type="term" value="F:phosphoric diester hydrolase activity"/>
    <property type="evidence" value="ECO:0007669"/>
    <property type="project" value="TreeGrafter"/>
</dbReference>
<dbReference type="GO" id="GO:0008311">
    <property type="term" value="F:double-stranded DNA 3'-5' DNA exonuclease activity"/>
    <property type="evidence" value="ECO:0007669"/>
    <property type="project" value="UniProtKB-EC"/>
</dbReference>
<keyword evidence="4" id="KW-0460">Magnesium</keyword>
<dbReference type="SUPFAM" id="SSF56219">
    <property type="entry name" value="DNase I-like"/>
    <property type="match status" value="1"/>
</dbReference>
<evidence type="ECO:0000313" key="5">
    <source>
        <dbReference type="Ensembl" id="ENSCWAP00000008830.1"/>
    </source>
</evidence>
<reference evidence="5" key="1">
    <citation type="submission" date="2025-08" db="UniProtKB">
        <authorList>
            <consortium name="Ensembl"/>
        </authorList>
    </citation>
    <scope>IDENTIFICATION</scope>
</reference>
<sequence>IGWKKIFHANGHQKKAGVAILLSDKIDFKMKNILRDKEGHYLMIKGSIQGEDITILSIYAPNIGSPQYIRQLLTTLKGEINKNTIIVGDFNTPLTAMDRSSRQKINKETQALNEPHFSFSGCLLLFWVFCVSRQTLKYFVLVL</sequence>
<dbReference type="GO" id="GO:0046872">
    <property type="term" value="F:metal ion binding"/>
    <property type="evidence" value="ECO:0007669"/>
    <property type="project" value="UniProtKB-KW"/>
</dbReference>
<dbReference type="GO" id="GO:0003906">
    <property type="term" value="F:DNA-(apurinic or apyrimidinic site) endonuclease activity"/>
    <property type="evidence" value="ECO:0007669"/>
    <property type="project" value="TreeGrafter"/>
</dbReference>
<dbReference type="InterPro" id="IPR004808">
    <property type="entry name" value="AP_endonuc_1"/>
</dbReference>
<dbReference type="Ensembl" id="ENSCWAT00000009592.1">
    <property type="protein sequence ID" value="ENSCWAP00000008830.1"/>
    <property type="gene ID" value="ENSCWAG00000006826.1"/>
</dbReference>
<name>A0A8C3W4D8_9CETA</name>
<comment type="cofactor">
    <cofactor evidence="1">
        <name>Mg(2+)</name>
        <dbReference type="ChEBI" id="CHEBI:18420"/>
    </cofactor>
</comment>
<proteinExistence type="predicted"/>
<reference evidence="5" key="2">
    <citation type="submission" date="2025-09" db="UniProtKB">
        <authorList>
            <consortium name="Ensembl"/>
        </authorList>
    </citation>
    <scope>IDENTIFICATION</scope>
</reference>
<evidence type="ECO:0000256" key="4">
    <source>
        <dbReference type="ARBA" id="ARBA00022842"/>
    </source>
</evidence>
<accession>A0A8C3W4D8</accession>
<dbReference type="GO" id="GO:0006284">
    <property type="term" value="P:base-excision repair"/>
    <property type="evidence" value="ECO:0007669"/>
    <property type="project" value="TreeGrafter"/>
</dbReference>
<keyword evidence="2" id="KW-0479">Metal-binding</keyword>
<evidence type="ECO:0000256" key="1">
    <source>
        <dbReference type="ARBA" id="ARBA00001946"/>
    </source>
</evidence>
<evidence type="ECO:0000256" key="2">
    <source>
        <dbReference type="ARBA" id="ARBA00022723"/>
    </source>
</evidence>
<protein>
    <recommendedName>
        <fullName evidence="7">Endonuclease/exonuclease/phosphatase domain-containing protein</fullName>
    </recommendedName>
</protein>
<evidence type="ECO:0008006" key="7">
    <source>
        <dbReference type="Google" id="ProtNLM"/>
    </source>
</evidence>
<dbReference type="GO" id="GO:0005634">
    <property type="term" value="C:nucleus"/>
    <property type="evidence" value="ECO:0007669"/>
    <property type="project" value="TreeGrafter"/>
</dbReference>
<dbReference type="GO" id="GO:0006310">
    <property type="term" value="P:DNA recombination"/>
    <property type="evidence" value="ECO:0007669"/>
    <property type="project" value="UniProtKB-KW"/>
</dbReference>
<keyword evidence="3" id="KW-0378">Hydrolase</keyword>
<evidence type="ECO:0000256" key="3">
    <source>
        <dbReference type="ARBA" id="ARBA00022801"/>
    </source>
</evidence>
<organism evidence="5 6">
    <name type="scientific">Catagonus wagneri</name>
    <name type="common">Chacoan peccary</name>
    <dbReference type="NCBI Taxonomy" id="51154"/>
    <lineage>
        <taxon>Eukaryota</taxon>
        <taxon>Metazoa</taxon>
        <taxon>Chordata</taxon>
        <taxon>Craniata</taxon>
        <taxon>Vertebrata</taxon>
        <taxon>Euteleostomi</taxon>
        <taxon>Mammalia</taxon>
        <taxon>Eutheria</taxon>
        <taxon>Laurasiatheria</taxon>
        <taxon>Artiodactyla</taxon>
        <taxon>Suina</taxon>
        <taxon>Tayassuidae</taxon>
        <taxon>Catagonus</taxon>
    </lineage>
</organism>
<dbReference type="GeneTree" id="ENSGT00950000183016"/>
<dbReference type="PANTHER" id="PTHR22748:SF23">
    <property type="entry name" value="EXODEOXYRIBONUCLEASE III"/>
    <property type="match status" value="1"/>
</dbReference>
<dbReference type="PANTHER" id="PTHR22748">
    <property type="entry name" value="AP ENDONUCLEASE"/>
    <property type="match status" value="1"/>
</dbReference>
<evidence type="ECO:0000313" key="6">
    <source>
        <dbReference type="Proteomes" id="UP000694540"/>
    </source>
</evidence>
<keyword evidence="6" id="KW-1185">Reference proteome</keyword>
<dbReference type="InterPro" id="IPR036691">
    <property type="entry name" value="Endo/exonu/phosph_ase_sf"/>
</dbReference>
<dbReference type="Gene3D" id="3.60.10.10">
    <property type="entry name" value="Endonuclease/exonuclease/phosphatase"/>
    <property type="match status" value="1"/>
</dbReference>
<dbReference type="AlphaFoldDB" id="A0A8C3W4D8"/>
<dbReference type="Proteomes" id="UP000694540">
    <property type="component" value="Unplaced"/>
</dbReference>